<dbReference type="EMBL" id="DS989846">
    <property type="protein sequence ID" value="EDX76457.1"/>
    <property type="molecule type" value="Genomic_DNA"/>
</dbReference>
<dbReference type="STRING" id="118168.MC7420_4713"/>
<dbReference type="InterPro" id="IPR000253">
    <property type="entry name" value="FHA_dom"/>
</dbReference>
<dbReference type="PROSITE" id="PS00108">
    <property type="entry name" value="PROTEIN_KINASE_ST"/>
    <property type="match status" value="1"/>
</dbReference>
<evidence type="ECO:0000313" key="10">
    <source>
        <dbReference type="Proteomes" id="UP000003835"/>
    </source>
</evidence>
<feature type="compositionally biased region" description="Polar residues" evidence="6">
    <location>
        <begin position="126"/>
        <end position="135"/>
    </location>
</feature>
<reference evidence="9 10" key="1">
    <citation type="submission" date="2008-07" db="EMBL/GenBank/DDBJ databases">
        <authorList>
            <person name="Tandeau de Marsac N."/>
            <person name="Ferriera S."/>
            <person name="Johnson J."/>
            <person name="Kravitz S."/>
            <person name="Beeson K."/>
            <person name="Sutton G."/>
            <person name="Rogers Y.-H."/>
            <person name="Friedman R."/>
            <person name="Frazier M."/>
            <person name="Venter J.C."/>
        </authorList>
    </citation>
    <scope>NUCLEOTIDE SEQUENCE [LARGE SCALE GENOMIC DNA]</scope>
    <source>
        <strain evidence="9 10">PCC 7420</strain>
    </source>
</reference>
<gene>
    <name evidence="9" type="ORF">MC7420_4713</name>
</gene>
<keyword evidence="4 9" id="KW-0418">Kinase</keyword>
<name>B4VNY3_9CYAN</name>
<proteinExistence type="predicted"/>
<accession>B4VNY3</accession>
<dbReference type="InterPro" id="IPR050660">
    <property type="entry name" value="NEK_Ser/Thr_kinase"/>
</dbReference>
<dbReference type="HOGENOM" id="CLU_034631_0_0_3"/>
<dbReference type="Gene3D" id="1.10.510.10">
    <property type="entry name" value="Transferase(Phosphotransferase) domain 1"/>
    <property type="match status" value="1"/>
</dbReference>
<evidence type="ECO:0000256" key="3">
    <source>
        <dbReference type="ARBA" id="ARBA00022741"/>
    </source>
</evidence>
<dbReference type="SUPFAM" id="SSF56112">
    <property type="entry name" value="Protein kinase-like (PK-like)"/>
    <property type="match status" value="1"/>
</dbReference>
<dbReference type="PROSITE" id="PS50006">
    <property type="entry name" value="FHA_DOMAIN"/>
    <property type="match status" value="1"/>
</dbReference>
<dbReference type="InterPro" id="IPR000719">
    <property type="entry name" value="Prot_kinase_dom"/>
</dbReference>
<dbReference type="eggNOG" id="COG1716">
    <property type="taxonomic scope" value="Bacteria"/>
</dbReference>
<keyword evidence="2" id="KW-0808">Transferase</keyword>
<sequence>MSAKVILTVITGSLKGENFEFCDRTTCILGRAKDCNPRLPNDRYHKTISRYHCLLDINPPDIRIRDFGSLHGTYVNGKIIGKRHRYQTPTEGARIQFPEYDLKNGDEIKLRHTRLRVKIEGVNHSDVNSSESQTIGVDPSEKPLLPRESGLKSASTTLGCDSYLPKIRGYTTLKRLGQGGLGTVYLAHHDRTEELVALKIMRSHNRRPSDAIRQFLMEVDKTKALQHPNIVKLRELGYDQDSFFFTMDYCNGGSVLDLMQQRGGKLSVNEAMSITLQVLDGLDYAHTIQSPDNSNIKVQGLIHRDLKPRNIFLANLGLGRLAKVADYGLAKAFDLAGLSGLSRSGQYAGSPAFMPRQQVLDFKYSKPDVDVWAIAACLYYMLTGRLPRDFGNQDPFWVVLQTKPIPIRQRDAEIPKGLAEVIDLALTDHPRIYFKSAASFKRALEGEL</sequence>
<dbReference type="SMART" id="SM00220">
    <property type="entry name" value="S_TKc"/>
    <property type="match status" value="1"/>
</dbReference>
<dbReference type="PANTHER" id="PTHR43671:SF13">
    <property type="entry name" value="SERINE_THREONINE-PROTEIN KINASE NEK2"/>
    <property type="match status" value="1"/>
</dbReference>
<feature type="domain" description="FHA" evidence="7">
    <location>
        <begin position="27"/>
        <end position="80"/>
    </location>
</feature>
<evidence type="ECO:0000256" key="6">
    <source>
        <dbReference type="SAM" id="MobiDB-lite"/>
    </source>
</evidence>
<feature type="domain" description="Protein kinase" evidence="8">
    <location>
        <begin position="170"/>
        <end position="448"/>
    </location>
</feature>
<evidence type="ECO:0000259" key="7">
    <source>
        <dbReference type="PROSITE" id="PS50006"/>
    </source>
</evidence>
<evidence type="ECO:0000256" key="5">
    <source>
        <dbReference type="ARBA" id="ARBA00022840"/>
    </source>
</evidence>
<dbReference type="Pfam" id="PF00069">
    <property type="entry name" value="Pkinase"/>
    <property type="match status" value="1"/>
</dbReference>
<evidence type="ECO:0000256" key="1">
    <source>
        <dbReference type="ARBA" id="ARBA00012513"/>
    </source>
</evidence>
<protein>
    <recommendedName>
        <fullName evidence="1">non-specific serine/threonine protein kinase</fullName>
        <ecNumber evidence="1">2.7.11.1</ecNumber>
    </recommendedName>
</protein>
<dbReference type="OrthoDB" id="450638at2"/>
<dbReference type="Gene3D" id="2.60.200.20">
    <property type="match status" value="1"/>
</dbReference>
<dbReference type="Pfam" id="PF00498">
    <property type="entry name" value="FHA"/>
    <property type="match status" value="1"/>
</dbReference>
<keyword evidence="10" id="KW-1185">Reference proteome</keyword>
<dbReference type="GO" id="GO:0004674">
    <property type="term" value="F:protein serine/threonine kinase activity"/>
    <property type="evidence" value="ECO:0007669"/>
    <property type="project" value="UniProtKB-EC"/>
</dbReference>
<dbReference type="CDD" id="cd14014">
    <property type="entry name" value="STKc_PknB_like"/>
    <property type="match status" value="1"/>
</dbReference>
<dbReference type="InterPro" id="IPR011009">
    <property type="entry name" value="Kinase-like_dom_sf"/>
</dbReference>
<evidence type="ECO:0000259" key="8">
    <source>
        <dbReference type="PROSITE" id="PS50011"/>
    </source>
</evidence>
<dbReference type="SMART" id="SM00240">
    <property type="entry name" value="FHA"/>
    <property type="match status" value="1"/>
</dbReference>
<dbReference type="PANTHER" id="PTHR43671">
    <property type="entry name" value="SERINE/THREONINE-PROTEIN KINASE NEK"/>
    <property type="match status" value="1"/>
</dbReference>
<evidence type="ECO:0000256" key="4">
    <source>
        <dbReference type="ARBA" id="ARBA00022777"/>
    </source>
</evidence>
<dbReference type="SUPFAM" id="SSF49879">
    <property type="entry name" value="SMAD/FHA domain"/>
    <property type="match status" value="1"/>
</dbReference>
<feature type="region of interest" description="Disordered" evidence="6">
    <location>
        <begin position="126"/>
        <end position="151"/>
    </location>
</feature>
<dbReference type="AlphaFoldDB" id="B4VNY3"/>
<dbReference type="PROSITE" id="PS50011">
    <property type="entry name" value="PROTEIN_KINASE_DOM"/>
    <property type="match status" value="1"/>
</dbReference>
<evidence type="ECO:0000256" key="2">
    <source>
        <dbReference type="ARBA" id="ARBA00022679"/>
    </source>
</evidence>
<keyword evidence="3" id="KW-0547">Nucleotide-binding</keyword>
<organism evidence="9 10">
    <name type="scientific">Coleofasciculus chthonoplastes PCC 7420</name>
    <dbReference type="NCBI Taxonomy" id="118168"/>
    <lineage>
        <taxon>Bacteria</taxon>
        <taxon>Bacillati</taxon>
        <taxon>Cyanobacteriota</taxon>
        <taxon>Cyanophyceae</taxon>
        <taxon>Coleofasciculales</taxon>
        <taxon>Coleofasciculaceae</taxon>
        <taxon>Coleofasciculus</taxon>
    </lineage>
</organism>
<dbReference type="eggNOG" id="COG0515">
    <property type="taxonomic scope" value="Bacteria"/>
</dbReference>
<keyword evidence="5" id="KW-0067">ATP-binding</keyword>
<dbReference type="Proteomes" id="UP000003835">
    <property type="component" value="Unassembled WGS sequence"/>
</dbReference>
<dbReference type="GO" id="GO:0005524">
    <property type="term" value="F:ATP binding"/>
    <property type="evidence" value="ECO:0007669"/>
    <property type="project" value="UniProtKB-KW"/>
</dbReference>
<evidence type="ECO:0000313" key="9">
    <source>
        <dbReference type="EMBL" id="EDX76457.1"/>
    </source>
</evidence>
<dbReference type="EC" id="2.7.11.1" evidence="1"/>
<dbReference type="InterPro" id="IPR008984">
    <property type="entry name" value="SMAD_FHA_dom_sf"/>
</dbReference>
<dbReference type="InterPro" id="IPR008271">
    <property type="entry name" value="Ser/Thr_kinase_AS"/>
</dbReference>
<dbReference type="RefSeq" id="WP_006100186.1">
    <property type="nucleotide sequence ID" value="NZ_DS989846.1"/>
</dbReference>